<evidence type="ECO:0000313" key="3">
    <source>
        <dbReference type="Proteomes" id="UP001371456"/>
    </source>
</evidence>
<accession>A0AAN8TA70</accession>
<reference evidence="2 3" key="1">
    <citation type="submission" date="2024-02" db="EMBL/GenBank/DDBJ databases">
        <title>de novo genome assembly of Solanum bulbocastanum strain 11H21.</title>
        <authorList>
            <person name="Hosaka A.J."/>
        </authorList>
    </citation>
    <scope>NUCLEOTIDE SEQUENCE [LARGE SCALE GENOMIC DNA]</scope>
    <source>
        <tissue evidence="2">Young leaves</tissue>
    </source>
</reference>
<comment type="caution">
    <text evidence="2">The sequence shown here is derived from an EMBL/GenBank/DDBJ whole genome shotgun (WGS) entry which is preliminary data.</text>
</comment>
<feature type="region of interest" description="Disordered" evidence="1">
    <location>
        <begin position="71"/>
        <end position="107"/>
    </location>
</feature>
<feature type="compositionally biased region" description="Basic and acidic residues" evidence="1">
    <location>
        <begin position="83"/>
        <end position="98"/>
    </location>
</feature>
<name>A0AAN8TA70_SOLBU</name>
<organism evidence="2 3">
    <name type="scientific">Solanum bulbocastanum</name>
    <name type="common">Wild potato</name>
    <dbReference type="NCBI Taxonomy" id="147425"/>
    <lineage>
        <taxon>Eukaryota</taxon>
        <taxon>Viridiplantae</taxon>
        <taxon>Streptophyta</taxon>
        <taxon>Embryophyta</taxon>
        <taxon>Tracheophyta</taxon>
        <taxon>Spermatophyta</taxon>
        <taxon>Magnoliopsida</taxon>
        <taxon>eudicotyledons</taxon>
        <taxon>Gunneridae</taxon>
        <taxon>Pentapetalae</taxon>
        <taxon>asterids</taxon>
        <taxon>lamiids</taxon>
        <taxon>Solanales</taxon>
        <taxon>Solanaceae</taxon>
        <taxon>Solanoideae</taxon>
        <taxon>Solaneae</taxon>
        <taxon>Solanum</taxon>
    </lineage>
</organism>
<dbReference type="AlphaFoldDB" id="A0AAN8TA70"/>
<evidence type="ECO:0000256" key="1">
    <source>
        <dbReference type="SAM" id="MobiDB-lite"/>
    </source>
</evidence>
<proteinExistence type="predicted"/>
<dbReference type="EMBL" id="JBANQN010000009">
    <property type="protein sequence ID" value="KAK6780051.1"/>
    <property type="molecule type" value="Genomic_DNA"/>
</dbReference>
<protein>
    <submittedName>
        <fullName evidence="2">Uncharacterized protein</fullName>
    </submittedName>
</protein>
<evidence type="ECO:0000313" key="2">
    <source>
        <dbReference type="EMBL" id="KAK6780051.1"/>
    </source>
</evidence>
<sequence length="107" mass="12545">MKDRTTNANRNGFRADQVAITEDYHNNEEQIQSVSFLKSFNYENDQDKDHNLSHRKEAMSQEHETLITKGTKENIKGETIGQRGEENLEGEGKRYDQRKYRHGSQRS</sequence>
<keyword evidence="3" id="KW-1185">Reference proteome</keyword>
<dbReference type="Proteomes" id="UP001371456">
    <property type="component" value="Unassembled WGS sequence"/>
</dbReference>
<gene>
    <name evidence="2" type="ORF">RDI58_022235</name>
</gene>